<dbReference type="Proteomes" id="UP001321018">
    <property type="component" value="Unassembled WGS sequence"/>
</dbReference>
<evidence type="ECO:0000313" key="3">
    <source>
        <dbReference type="Proteomes" id="UP001321018"/>
    </source>
</evidence>
<dbReference type="RefSeq" id="WP_338004193.1">
    <property type="nucleotide sequence ID" value="NZ_JAOPKA010000007.1"/>
</dbReference>
<sequence>MVDITAAIVCFDGFDELDAIGPYEVLENGARAGGSVETRLMTLEPTDRVTASHGLRIEPDGVLEDPDSPDLDLLLVPGGGWADGGGVRTVVADGRLPDLVAQLHANGTTVASVCTGAMILADAGLLEGRPATTHHDAVADLEAHADVVDARVVDDGDVLTAGGVTAGIDLALWLLEREFGADVAQRVAREMEHERRGEVVR</sequence>
<gene>
    <name evidence="2" type="ORF">OB960_13305</name>
</gene>
<dbReference type="CDD" id="cd03139">
    <property type="entry name" value="GATase1_PfpI_2"/>
    <property type="match status" value="1"/>
</dbReference>
<dbReference type="InterPro" id="IPR052158">
    <property type="entry name" value="INH-QAR"/>
</dbReference>
<dbReference type="AlphaFoldDB" id="A0AAP3E295"/>
<reference evidence="2" key="1">
    <citation type="submission" date="2022-09" db="EMBL/GenBank/DDBJ databases">
        <title>Enrichment on poylsaccharides allowed isolation of novel metabolic and taxonomic groups of Haloarchaea.</title>
        <authorList>
            <person name="Sorokin D.Y."/>
            <person name="Elcheninov A.G."/>
            <person name="Khizhniak T.V."/>
            <person name="Kolganova T.V."/>
            <person name="Kublanov I.V."/>
        </authorList>
    </citation>
    <scope>NUCLEOTIDE SEQUENCE</scope>
    <source>
        <strain evidence="2">AArc-xg1-1</strain>
    </source>
</reference>
<dbReference type="PANTHER" id="PTHR43130:SF3">
    <property type="entry name" value="HTH-TYPE TRANSCRIPTIONAL REGULATOR RV1931C"/>
    <property type="match status" value="1"/>
</dbReference>
<evidence type="ECO:0000313" key="2">
    <source>
        <dbReference type="EMBL" id="MCU4742373.1"/>
    </source>
</evidence>
<feature type="domain" description="DJ-1/PfpI" evidence="1">
    <location>
        <begin position="6"/>
        <end position="176"/>
    </location>
</feature>
<dbReference type="InterPro" id="IPR029062">
    <property type="entry name" value="Class_I_gatase-like"/>
</dbReference>
<dbReference type="Pfam" id="PF01965">
    <property type="entry name" value="DJ-1_PfpI"/>
    <property type="match status" value="1"/>
</dbReference>
<dbReference type="InterPro" id="IPR002818">
    <property type="entry name" value="DJ-1/PfpI"/>
</dbReference>
<name>A0AAP3E295_9EURY</name>
<proteinExistence type="predicted"/>
<evidence type="ECO:0000259" key="1">
    <source>
        <dbReference type="Pfam" id="PF01965"/>
    </source>
</evidence>
<accession>A0AAP3E295</accession>
<dbReference type="Gene3D" id="3.40.50.880">
    <property type="match status" value="1"/>
</dbReference>
<comment type="caution">
    <text evidence="2">The sequence shown here is derived from an EMBL/GenBank/DDBJ whole genome shotgun (WGS) entry which is preliminary data.</text>
</comment>
<protein>
    <submittedName>
        <fullName evidence="2">DJ-1/PfpI family protein</fullName>
    </submittedName>
</protein>
<dbReference type="EMBL" id="JAOPKA010000007">
    <property type="protein sequence ID" value="MCU4742373.1"/>
    <property type="molecule type" value="Genomic_DNA"/>
</dbReference>
<dbReference type="PANTHER" id="PTHR43130">
    <property type="entry name" value="ARAC-FAMILY TRANSCRIPTIONAL REGULATOR"/>
    <property type="match status" value="1"/>
</dbReference>
<dbReference type="SUPFAM" id="SSF52317">
    <property type="entry name" value="Class I glutamine amidotransferase-like"/>
    <property type="match status" value="1"/>
</dbReference>
<organism evidence="2 3">
    <name type="scientific">Natronoglomus mannanivorans</name>
    <dbReference type="NCBI Taxonomy" id="2979990"/>
    <lineage>
        <taxon>Archaea</taxon>
        <taxon>Methanobacteriati</taxon>
        <taxon>Methanobacteriota</taxon>
        <taxon>Stenosarchaea group</taxon>
        <taxon>Halobacteria</taxon>
        <taxon>Halobacteriales</taxon>
        <taxon>Natrialbaceae</taxon>
        <taxon>Natronoglomus</taxon>
    </lineage>
</organism>